<protein>
    <submittedName>
        <fullName evidence="2">Protein phosphatase</fullName>
    </submittedName>
</protein>
<dbReference type="Proteomes" id="UP000291600">
    <property type="component" value="Unassembled WGS sequence"/>
</dbReference>
<dbReference type="SUPFAM" id="SSF81606">
    <property type="entry name" value="PP2C-like"/>
    <property type="match status" value="1"/>
</dbReference>
<sequence>MIELLAASSFSYPKDSGKMNEDCILPPRLINDGYLFAVADGVGSYKGAKLASSVAIKTLSSIEHIQPTSMDEIFNNIRNRVRALALGDEAFHSAATTLTLCYANHEGLLIGHVGDCRLYVNVGKKTQQLTKDDTQHQMLIDQKLFTAKDLKDKPGKNILTTAIAGNVVMDNKTFFIPYDELPVCDGVINIHIMSDGAHHFWEKRPRLSENTMKSPPKFSASLLRRIERNGPIDDYSVVSACFSV</sequence>
<reference evidence="2 3" key="1">
    <citation type="submission" date="2019-02" db="EMBL/GenBank/DDBJ databases">
        <title>Comparative genomic analysis of the Hafnia genus genomes.</title>
        <authorList>
            <person name="Zhiqiu Y."/>
            <person name="Chao Y."/>
            <person name="Yuhui D."/>
            <person name="Di H."/>
            <person name="Bin L."/>
        </authorList>
    </citation>
    <scope>NUCLEOTIDE SEQUENCE [LARGE SCALE GENOMIC DNA]</scope>
    <source>
        <strain evidence="2 3">PCM_1210</strain>
    </source>
</reference>
<dbReference type="InterPro" id="IPR036457">
    <property type="entry name" value="PPM-type-like_dom_sf"/>
</dbReference>
<evidence type="ECO:0000259" key="1">
    <source>
        <dbReference type="Pfam" id="PF13672"/>
    </source>
</evidence>
<dbReference type="EMBL" id="SITJ01000066">
    <property type="protein sequence ID" value="TBL67826.1"/>
    <property type="molecule type" value="Genomic_DNA"/>
</dbReference>
<dbReference type="Pfam" id="PF13672">
    <property type="entry name" value="PP2C_2"/>
    <property type="match status" value="1"/>
</dbReference>
<dbReference type="AlphaFoldDB" id="A0ABD7Q5F4"/>
<proteinExistence type="predicted"/>
<organism evidence="2 3">
    <name type="scientific">Hafnia alvei</name>
    <dbReference type="NCBI Taxonomy" id="569"/>
    <lineage>
        <taxon>Bacteria</taxon>
        <taxon>Pseudomonadati</taxon>
        <taxon>Pseudomonadota</taxon>
        <taxon>Gammaproteobacteria</taxon>
        <taxon>Enterobacterales</taxon>
        <taxon>Hafniaceae</taxon>
        <taxon>Hafnia</taxon>
    </lineage>
</organism>
<evidence type="ECO:0000313" key="2">
    <source>
        <dbReference type="EMBL" id="TBL67826.1"/>
    </source>
</evidence>
<dbReference type="Gene3D" id="3.60.40.10">
    <property type="entry name" value="PPM-type phosphatase domain"/>
    <property type="match status" value="1"/>
</dbReference>
<comment type="caution">
    <text evidence="2">The sequence shown here is derived from an EMBL/GenBank/DDBJ whole genome shotgun (WGS) entry which is preliminary data.</text>
</comment>
<accession>A0ABD7Q5F4</accession>
<gene>
    <name evidence="2" type="ORF">EYY96_09685</name>
</gene>
<dbReference type="InterPro" id="IPR001932">
    <property type="entry name" value="PPM-type_phosphatase-like_dom"/>
</dbReference>
<dbReference type="RefSeq" id="WP_130970830.1">
    <property type="nucleotide sequence ID" value="NZ_SITJ01000066.1"/>
</dbReference>
<evidence type="ECO:0000313" key="3">
    <source>
        <dbReference type="Proteomes" id="UP000291600"/>
    </source>
</evidence>
<feature type="domain" description="PPM-type phosphatase" evidence="1">
    <location>
        <begin position="17"/>
        <end position="218"/>
    </location>
</feature>
<name>A0ABD7Q5F4_HAFAL</name>